<keyword evidence="3" id="KW-1185">Reference proteome</keyword>
<dbReference type="Proteomes" id="UP000823749">
    <property type="component" value="Chromosome 7"/>
</dbReference>
<name>A0AAV6JFH6_9ERIC</name>
<dbReference type="AlphaFoldDB" id="A0AAV6JFH6"/>
<keyword evidence="1" id="KW-0472">Membrane</keyword>
<keyword evidence="1" id="KW-1133">Transmembrane helix</keyword>
<reference evidence="2" key="1">
    <citation type="submission" date="2020-08" db="EMBL/GenBank/DDBJ databases">
        <title>Plant Genome Project.</title>
        <authorList>
            <person name="Zhang R.-G."/>
        </authorList>
    </citation>
    <scope>NUCLEOTIDE SEQUENCE</scope>
    <source>
        <strain evidence="2">WSP0</strain>
        <tissue evidence="2">Leaf</tissue>
    </source>
</reference>
<evidence type="ECO:0000256" key="1">
    <source>
        <dbReference type="SAM" id="Phobius"/>
    </source>
</evidence>
<sequence>MFRQSTSRTFNGRINVAFINIASYNILQQRPVPTARHTVFAFLISALFNFLQLQYQNTGTVSPFQTHPKTMSLALFGLLFYCIAYEVEPSFTQVGQGGMGLFGSILSVSLASVLFHNSVSLALYVLYVVFSNREMLRLVHTEQFLSNMFRQSTSRTFNGRINVAFINIASYNILQQRPVPTARHTIFAFLISALFNFLQLQYQNTGTVSPFQTHPKTMSLALFGLLLYCIAYEVEPSFTQVGQGGKGLFGSILSVSLASVLFHNSVSLALYVLYVVFLNREMLRLGIEVFWRWIHQRTVADPLREIRLINRRWIVMPASVNRGGLLPLKEIRATRNFVVGLYSFV</sequence>
<feature type="transmembrane region" description="Helical" evidence="1">
    <location>
        <begin position="38"/>
        <end position="55"/>
    </location>
</feature>
<keyword evidence="1" id="KW-0812">Transmembrane</keyword>
<dbReference type="PANTHER" id="PTHR34115:SF5">
    <property type="entry name" value="PROTEIN, PUTATIVE-RELATED"/>
    <property type="match status" value="1"/>
</dbReference>
<feature type="transmembrane region" description="Helical" evidence="1">
    <location>
        <begin position="181"/>
        <end position="198"/>
    </location>
</feature>
<feature type="transmembrane region" description="Helical" evidence="1">
    <location>
        <begin position="70"/>
        <end position="87"/>
    </location>
</feature>
<proteinExistence type="predicted"/>
<gene>
    <name evidence="2" type="ORF">RHGRI_020238</name>
</gene>
<feature type="transmembrane region" description="Helical" evidence="1">
    <location>
        <begin position="99"/>
        <end position="130"/>
    </location>
</feature>
<feature type="transmembrane region" description="Helical" evidence="1">
    <location>
        <begin position="254"/>
        <end position="277"/>
    </location>
</feature>
<dbReference type="EMBL" id="JACTNZ010000007">
    <property type="protein sequence ID" value="KAG5539941.1"/>
    <property type="molecule type" value="Genomic_DNA"/>
</dbReference>
<comment type="caution">
    <text evidence="2">The sequence shown here is derived from an EMBL/GenBank/DDBJ whole genome shotgun (WGS) entry which is preliminary data.</text>
</comment>
<accession>A0AAV6JFH6</accession>
<evidence type="ECO:0000313" key="3">
    <source>
        <dbReference type="Proteomes" id="UP000823749"/>
    </source>
</evidence>
<feature type="transmembrane region" description="Helical" evidence="1">
    <location>
        <begin position="218"/>
        <end position="234"/>
    </location>
</feature>
<dbReference type="PANTHER" id="PTHR34115">
    <property type="entry name" value="PROTEIN, PUTATIVE-RELATED"/>
    <property type="match status" value="1"/>
</dbReference>
<organism evidence="2 3">
    <name type="scientific">Rhododendron griersonianum</name>
    <dbReference type="NCBI Taxonomy" id="479676"/>
    <lineage>
        <taxon>Eukaryota</taxon>
        <taxon>Viridiplantae</taxon>
        <taxon>Streptophyta</taxon>
        <taxon>Embryophyta</taxon>
        <taxon>Tracheophyta</taxon>
        <taxon>Spermatophyta</taxon>
        <taxon>Magnoliopsida</taxon>
        <taxon>eudicotyledons</taxon>
        <taxon>Gunneridae</taxon>
        <taxon>Pentapetalae</taxon>
        <taxon>asterids</taxon>
        <taxon>Ericales</taxon>
        <taxon>Ericaceae</taxon>
        <taxon>Ericoideae</taxon>
        <taxon>Rhodoreae</taxon>
        <taxon>Rhododendron</taxon>
    </lineage>
</organism>
<evidence type="ECO:0000313" key="2">
    <source>
        <dbReference type="EMBL" id="KAG5539941.1"/>
    </source>
</evidence>
<protein>
    <submittedName>
        <fullName evidence="2">Uncharacterized protein</fullName>
    </submittedName>
</protein>
<dbReference type="InterPro" id="IPR053258">
    <property type="entry name" value="Ca-permeable_cation_channel"/>
</dbReference>